<evidence type="ECO:0000313" key="3">
    <source>
        <dbReference type="Proteomes" id="UP000001396"/>
    </source>
</evidence>
<dbReference type="EMBL" id="ADBJ01000002">
    <property type="protein sequence ID" value="EFA86369.1"/>
    <property type="molecule type" value="Genomic_DNA"/>
</dbReference>
<accession>D3AVP6</accession>
<feature type="compositionally biased region" description="Basic and acidic residues" evidence="1">
    <location>
        <begin position="120"/>
        <end position="131"/>
    </location>
</feature>
<gene>
    <name evidence="2" type="ORF">PPL_00161</name>
</gene>
<dbReference type="InParanoid" id="D3AVP6"/>
<feature type="region of interest" description="Disordered" evidence="1">
    <location>
        <begin position="167"/>
        <end position="190"/>
    </location>
</feature>
<dbReference type="GeneID" id="31355695"/>
<evidence type="ECO:0000313" key="2">
    <source>
        <dbReference type="EMBL" id="EFA86369.1"/>
    </source>
</evidence>
<name>D3AVP6_HETP5</name>
<feature type="region of interest" description="Disordered" evidence="1">
    <location>
        <begin position="107"/>
        <end position="133"/>
    </location>
</feature>
<sequence length="413" mass="46344">MRNARDDIPIAKLAQLKDELLIPDGWWSHLRQTFKLSRNYSLAKVKKVQQETLENVQFLSREEGKRSYTSLKDLLKLAFNREFPVGSQVPQNISTAVTSTTRVVTTNTQQVNEDLGNDDGSIHSSDRYRSEGDDDEDVAHHLMMMMARIRNGSVASDDGEVVGDGFLGFEDQDDDHENGNDNGYSDEPNLMNDPSITNAVATTTTASVTTTAAAATTTTTTATTTATTRVSTFANQQPLINENLLPIPAFSVGESVYGKAVNGRDFGTWWPATVKSIEYSNENNEWCYTIKFKKGNEGLETLIGHNLVTIDEDKEFTVNNIKDRLDVLVFDKTTKKYYKGEIIEGTEQSNTRKRKVTAIEVACEGTNNYDLNNILNSTGIQISKERKRNEFLRVEPFTIEYFLQDIYPIIKSI</sequence>
<keyword evidence="3" id="KW-1185">Reference proteome</keyword>
<comment type="caution">
    <text evidence="2">The sequence shown here is derived from an EMBL/GenBank/DDBJ whole genome shotgun (WGS) entry which is preliminary data.</text>
</comment>
<evidence type="ECO:0000256" key="1">
    <source>
        <dbReference type="SAM" id="MobiDB-lite"/>
    </source>
</evidence>
<proteinExistence type="predicted"/>
<dbReference type="AlphaFoldDB" id="D3AVP6"/>
<dbReference type="RefSeq" id="XP_020438474.1">
    <property type="nucleotide sequence ID" value="XM_020571200.1"/>
</dbReference>
<protein>
    <submittedName>
        <fullName evidence="2">Uncharacterized protein</fullName>
    </submittedName>
</protein>
<organism evidence="2 3">
    <name type="scientific">Heterostelium pallidum (strain ATCC 26659 / Pp 5 / PN500)</name>
    <name type="common">Cellular slime mold</name>
    <name type="synonym">Polysphondylium pallidum</name>
    <dbReference type="NCBI Taxonomy" id="670386"/>
    <lineage>
        <taxon>Eukaryota</taxon>
        <taxon>Amoebozoa</taxon>
        <taxon>Evosea</taxon>
        <taxon>Eumycetozoa</taxon>
        <taxon>Dictyostelia</taxon>
        <taxon>Acytosteliales</taxon>
        <taxon>Acytosteliaceae</taxon>
        <taxon>Heterostelium</taxon>
    </lineage>
</organism>
<reference evidence="2 3" key="1">
    <citation type="journal article" date="2011" name="Genome Res.">
        <title>Phylogeny-wide analysis of social amoeba genomes highlights ancient origins for complex intercellular communication.</title>
        <authorList>
            <person name="Heidel A.J."/>
            <person name="Lawal H.M."/>
            <person name="Felder M."/>
            <person name="Schilde C."/>
            <person name="Helps N.R."/>
            <person name="Tunggal B."/>
            <person name="Rivero F."/>
            <person name="John U."/>
            <person name="Schleicher M."/>
            <person name="Eichinger L."/>
            <person name="Platzer M."/>
            <person name="Noegel A.A."/>
            <person name="Schaap P."/>
            <person name="Gloeckner G."/>
        </authorList>
    </citation>
    <scope>NUCLEOTIDE SEQUENCE [LARGE SCALE GENOMIC DNA]</scope>
    <source>
        <strain evidence="3">ATCC 26659 / Pp 5 / PN500</strain>
    </source>
</reference>
<dbReference type="Proteomes" id="UP000001396">
    <property type="component" value="Unassembled WGS sequence"/>
</dbReference>